<sequence>MESRAVDTEIILAIVVFGSFVVMYLLEVLAGKMKNSARPKRDAIFTLFGMFGQSMVPGVIIGTLAGMAMLALFPAQSGSFAGSSLWLTAFILFASMEFCHYVIHRYAHEWRWMWKLHRTHHSGMDMNVGLLYRYNIFWLFLLPQPWFGAFAMYTGMYEAYAVAIFATYACNVLTHTAFRWDLYLRAKAPWSEPIWWVIERVITLPDTHHAHHAYGKGAHPNGNYAVSLFIYDVIFGTAKIPNQRQSKFGLPISPRLHWAEEMFWPAIKKPLLPKPAKAAKPSDAATA</sequence>
<gene>
    <name evidence="3" type="ORF">SIN8267_01876</name>
</gene>
<accession>A0ABM9AG91</accession>
<dbReference type="EMBL" id="CAKLPX010000002">
    <property type="protein sequence ID" value="CAH0991762.1"/>
    <property type="molecule type" value="Genomic_DNA"/>
</dbReference>
<keyword evidence="1" id="KW-0472">Membrane</keyword>
<keyword evidence="1" id="KW-1133">Transmembrane helix</keyword>
<name>A0ABM9AG91_9GAMM</name>
<comment type="caution">
    <text evidence="3">The sequence shown here is derived from an EMBL/GenBank/DDBJ whole genome shotgun (WGS) entry which is preliminary data.</text>
</comment>
<evidence type="ECO:0000256" key="1">
    <source>
        <dbReference type="SAM" id="Phobius"/>
    </source>
</evidence>
<evidence type="ECO:0000259" key="2">
    <source>
        <dbReference type="Pfam" id="PF04116"/>
    </source>
</evidence>
<proteinExistence type="predicted"/>
<dbReference type="RefSeq" id="WP_237444462.1">
    <property type="nucleotide sequence ID" value="NZ_CAKLPX010000002.1"/>
</dbReference>
<dbReference type="Proteomes" id="UP000838100">
    <property type="component" value="Unassembled WGS sequence"/>
</dbReference>
<evidence type="ECO:0000313" key="3">
    <source>
        <dbReference type="EMBL" id="CAH0991762.1"/>
    </source>
</evidence>
<keyword evidence="1" id="KW-0812">Transmembrane</keyword>
<protein>
    <recommendedName>
        <fullName evidence="2">Fatty acid hydroxylase domain-containing protein</fullName>
    </recommendedName>
</protein>
<reference evidence="3" key="1">
    <citation type="submission" date="2021-12" db="EMBL/GenBank/DDBJ databases">
        <authorList>
            <person name="Rodrigo-Torres L."/>
            <person name="Arahal R. D."/>
            <person name="Lucena T."/>
        </authorList>
    </citation>
    <scope>NUCLEOTIDE SEQUENCE</scope>
    <source>
        <strain evidence="3">CECT 8267</strain>
    </source>
</reference>
<feature type="transmembrane region" description="Helical" evidence="1">
    <location>
        <begin position="134"/>
        <end position="153"/>
    </location>
</feature>
<evidence type="ECO:0000313" key="4">
    <source>
        <dbReference type="Proteomes" id="UP000838100"/>
    </source>
</evidence>
<keyword evidence="4" id="KW-1185">Reference proteome</keyword>
<feature type="domain" description="Fatty acid hydroxylase" evidence="2">
    <location>
        <begin position="91"/>
        <end position="237"/>
    </location>
</feature>
<dbReference type="InterPro" id="IPR006694">
    <property type="entry name" value="Fatty_acid_hydroxylase"/>
</dbReference>
<organism evidence="3 4">
    <name type="scientific">Sinobacterium norvegicum</name>
    <dbReference type="NCBI Taxonomy" id="1641715"/>
    <lineage>
        <taxon>Bacteria</taxon>
        <taxon>Pseudomonadati</taxon>
        <taxon>Pseudomonadota</taxon>
        <taxon>Gammaproteobacteria</taxon>
        <taxon>Cellvibrionales</taxon>
        <taxon>Spongiibacteraceae</taxon>
        <taxon>Sinobacterium</taxon>
    </lineage>
</organism>
<dbReference type="Pfam" id="PF04116">
    <property type="entry name" value="FA_hydroxylase"/>
    <property type="match status" value="1"/>
</dbReference>
<feature type="transmembrane region" description="Helical" evidence="1">
    <location>
        <begin position="159"/>
        <end position="178"/>
    </location>
</feature>
<feature type="transmembrane region" description="Helical" evidence="1">
    <location>
        <begin position="12"/>
        <end position="31"/>
    </location>
</feature>
<feature type="transmembrane region" description="Helical" evidence="1">
    <location>
        <begin position="85"/>
        <end position="103"/>
    </location>
</feature>
<feature type="transmembrane region" description="Helical" evidence="1">
    <location>
        <begin position="43"/>
        <end position="73"/>
    </location>
</feature>